<dbReference type="InterPro" id="IPR036864">
    <property type="entry name" value="Zn2-C6_fun-type_DNA-bd_sf"/>
</dbReference>
<reference evidence="9 10" key="1">
    <citation type="submission" date="2016-12" db="EMBL/GenBank/DDBJ databases">
        <title>The genomes of Aspergillus section Nigri reveals drivers in fungal speciation.</title>
        <authorList>
            <consortium name="DOE Joint Genome Institute"/>
            <person name="Vesth T.C."/>
            <person name="Nybo J."/>
            <person name="Theobald S."/>
            <person name="Brandl J."/>
            <person name="Frisvad J.C."/>
            <person name="Nielsen K.F."/>
            <person name="Lyhne E.K."/>
            <person name="Kogle M.E."/>
            <person name="Kuo A."/>
            <person name="Riley R."/>
            <person name="Clum A."/>
            <person name="Nolan M."/>
            <person name="Lipzen A."/>
            <person name="Salamov A."/>
            <person name="Henrissat B."/>
            <person name="Wiebenga A."/>
            <person name="De Vries R.P."/>
            <person name="Grigoriev I.V."/>
            <person name="Mortensen U.H."/>
            <person name="Andersen M.R."/>
            <person name="Baker S.E."/>
        </authorList>
    </citation>
    <scope>NUCLEOTIDE SEQUENCE [LARGE SCALE GENOMIC DNA]</scope>
    <source>
        <strain evidence="9 10">CBS 117.55</strain>
    </source>
</reference>
<keyword evidence="6" id="KW-0539">Nucleus</keyword>
<feature type="compositionally biased region" description="Polar residues" evidence="7">
    <location>
        <begin position="96"/>
        <end position="109"/>
    </location>
</feature>
<dbReference type="VEuPathDB" id="FungiDB:BO70DRAFT_384522"/>
<dbReference type="Gene3D" id="4.10.240.10">
    <property type="entry name" value="Zn(2)-C6 fungal-type DNA-binding domain"/>
    <property type="match status" value="1"/>
</dbReference>
<dbReference type="SMART" id="SM00906">
    <property type="entry name" value="Fungal_trans"/>
    <property type="match status" value="1"/>
</dbReference>
<dbReference type="GO" id="GO:0008270">
    <property type="term" value="F:zinc ion binding"/>
    <property type="evidence" value="ECO:0007669"/>
    <property type="project" value="InterPro"/>
</dbReference>
<feature type="domain" description="Zn(2)-C6 fungal-type" evidence="8">
    <location>
        <begin position="17"/>
        <end position="46"/>
    </location>
</feature>
<dbReference type="PROSITE" id="PS50048">
    <property type="entry name" value="ZN2_CY6_FUNGAL_2"/>
    <property type="match status" value="1"/>
</dbReference>
<keyword evidence="4" id="KW-0238">DNA-binding</keyword>
<keyword evidence="2" id="KW-0862">Zinc</keyword>
<feature type="region of interest" description="Disordered" evidence="7">
    <location>
        <begin position="52"/>
        <end position="76"/>
    </location>
</feature>
<feature type="region of interest" description="Disordered" evidence="7">
    <location>
        <begin position="90"/>
        <end position="109"/>
    </location>
</feature>
<evidence type="ECO:0000256" key="4">
    <source>
        <dbReference type="ARBA" id="ARBA00023125"/>
    </source>
</evidence>
<dbReference type="PROSITE" id="PS00463">
    <property type="entry name" value="ZN2_CY6_FUNGAL_1"/>
    <property type="match status" value="1"/>
</dbReference>
<evidence type="ECO:0000256" key="3">
    <source>
        <dbReference type="ARBA" id="ARBA00023015"/>
    </source>
</evidence>
<dbReference type="SUPFAM" id="SSF57701">
    <property type="entry name" value="Zn2/Cys6 DNA-binding domain"/>
    <property type="match status" value="1"/>
</dbReference>
<organism evidence="9 10">
    <name type="scientific">Aspergillus heteromorphus CBS 117.55</name>
    <dbReference type="NCBI Taxonomy" id="1448321"/>
    <lineage>
        <taxon>Eukaryota</taxon>
        <taxon>Fungi</taxon>
        <taxon>Dikarya</taxon>
        <taxon>Ascomycota</taxon>
        <taxon>Pezizomycotina</taxon>
        <taxon>Eurotiomycetes</taxon>
        <taxon>Eurotiomycetidae</taxon>
        <taxon>Eurotiales</taxon>
        <taxon>Aspergillaceae</taxon>
        <taxon>Aspergillus</taxon>
        <taxon>Aspergillus subgen. Circumdati</taxon>
    </lineage>
</organism>
<dbReference type="EMBL" id="MSFL01000002">
    <property type="protein sequence ID" value="PWY90928.1"/>
    <property type="molecule type" value="Genomic_DNA"/>
</dbReference>
<dbReference type="CDD" id="cd00067">
    <property type="entry name" value="GAL4"/>
    <property type="match status" value="1"/>
</dbReference>
<accession>A0A317X1S7</accession>
<dbReference type="RefSeq" id="XP_025403371.1">
    <property type="nucleotide sequence ID" value="XM_025545668.1"/>
</dbReference>
<evidence type="ECO:0000313" key="9">
    <source>
        <dbReference type="EMBL" id="PWY90928.1"/>
    </source>
</evidence>
<dbReference type="OrthoDB" id="4337792at2759"/>
<feature type="compositionally biased region" description="Polar residues" evidence="7">
    <location>
        <begin position="129"/>
        <end position="143"/>
    </location>
</feature>
<keyword evidence="5" id="KW-0804">Transcription</keyword>
<dbReference type="AlphaFoldDB" id="A0A317X1S7"/>
<keyword evidence="10" id="KW-1185">Reference proteome</keyword>
<dbReference type="Proteomes" id="UP000247233">
    <property type="component" value="Unassembled WGS sequence"/>
</dbReference>
<dbReference type="Pfam" id="PF04082">
    <property type="entry name" value="Fungal_trans"/>
    <property type="match status" value="1"/>
</dbReference>
<dbReference type="GO" id="GO:0000978">
    <property type="term" value="F:RNA polymerase II cis-regulatory region sequence-specific DNA binding"/>
    <property type="evidence" value="ECO:0007669"/>
    <property type="project" value="TreeGrafter"/>
</dbReference>
<evidence type="ECO:0000313" key="10">
    <source>
        <dbReference type="Proteomes" id="UP000247233"/>
    </source>
</evidence>
<dbReference type="InterPro" id="IPR007219">
    <property type="entry name" value="XnlR_reg_dom"/>
</dbReference>
<protein>
    <recommendedName>
        <fullName evidence="8">Zn(2)-C6 fungal-type domain-containing protein</fullName>
    </recommendedName>
</protein>
<dbReference type="InterPro" id="IPR001138">
    <property type="entry name" value="Zn2Cys6_DnaBD"/>
</dbReference>
<evidence type="ECO:0000256" key="1">
    <source>
        <dbReference type="ARBA" id="ARBA00022723"/>
    </source>
</evidence>
<comment type="caution">
    <text evidence="9">The sequence shown here is derived from an EMBL/GenBank/DDBJ whole genome shotgun (WGS) entry which is preliminary data.</text>
</comment>
<dbReference type="PANTHER" id="PTHR31944:SF131">
    <property type="entry name" value="HEME-RESPONSIVE ZINC FINGER TRANSCRIPTION FACTOR HAP1"/>
    <property type="match status" value="1"/>
</dbReference>
<feature type="compositionally biased region" description="Polar residues" evidence="7">
    <location>
        <begin position="62"/>
        <end position="71"/>
    </location>
</feature>
<sequence>MHPHDSATRKRRRPPLACGECRRRKIRCDRKSPCVHCTRFNRVCAYAAGTPKKVPQHDRTIDLTTPRSQTPSLPPPYVKNKTAVAVSFDAPHSHASPGSSTDVQDGTSQSSLLVRALSARVRELEEKLNQTSSPSSGDRSSQLAAVPSEPSPINGTFFKRRFFGNSQRSICEYKFRPLFARLLRSGCPESVEVHELLHQCKRLGRTVKAQEVFHQPVFTDLREYVPPRQTSDQLVQAYLRTMESVYRIVHVPSLLRAYEQYWVDSSAASPGFIITLLLIMAIGSVFCLEQNQNGLPVSRAAASHWIYTAQTWLSSPFEKSRLDIDTLQLHCLLLIARQTNAVGSDLVWLAAGTLLRTAMHMGLHIDPRHMPDMPPFKAEMRRRLWATVLEINLQTSMDAGGVPLISCDDYDCEPPMNIDDEQMENPTPQSTETFTETSLQIALLRSVPVRLQIARFTNDFRSGTAYDEALRMSADLTAIYRQNSTLFRTFHQSVSHPTPFQARFFDLMTQRFLLSLHDPFTIRAKSNPMYCYSRQIGLQTSLQILSPFTTDVPDAEIDQDYKSLLLLGAALYRDVTIQAICTVADEGLSNLEEKSSSLTALGPSPSLDPHLLAVRAIVERYTVYSMGRIRAGETNMKGYLMAVFFLAHIDARTNDVPIDPAVYGATRSALKTCIGLLEDMVEKSTRGSDPDIPSVNIEDTTESFSPNDWLATDELDLDVNYWLAMHGMI</sequence>
<dbReference type="GO" id="GO:0005634">
    <property type="term" value="C:nucleus"/>
    <property type="evidence" value="ECO:0007669"/>
    <property type="project" value="TreeGrafter"/>
</dbReference>
<evidence type="ECO:0000256" key="7">
    <source>
        <dbReference type="SAM" id="MobiDB-lite"/>
    </source>
</evidence>
<evidence type="ECO:0000256" key="5">
    <source>
        <dbReference type="ARBA" id="ARBA00023163"/>
    </source>
</evidence>
<evidence type="ECO:0000256" key="6">
    <source>
        <dbReference type="ARBA" id="ARBA00023242"/>
    </source>
</evidence>
<dbReference type="SMART" id="SM00066">
    <property type="entry name" value="GAL4"/>
    <property type="match status" value="1"/>
</dbReference>
<proteinExistence type="predicted"/>
<dbReference type="GO" id="GO:0006351">
    <property type="term" value="P:DNA-templated transcription"/>
    <property type="evidence" value="ECO:0007669"/>
    <property type="project" value="InterPro"/>
</dbReference>
<gene>
    <name evidence="9" type="ORF">BO70DRAFT_384522</name>
</gene>
<keyword evidence="3" id="KW-0805">Transcription regulation</keyword>
<dbReference type="PANTHER" id="PTHR31944">
    <property type="entry name" value="HEME-RESPONSIVE ZINC FINGER TRANSCRIPTION FACTOR HAP1"/>
    <property type="match status" value="1"/>
</dbReference>
<dbReference type="Pfam" id="PF00172">
    <property type="entry name" value="Zn_clus"/>
    <property type="match status" value="1"/>
</dbReference>
<dbReference type="GeneID" id="37067905"/>
<evidence type="ECO:0000259" key="8">
    <source>
        <dbReference type="PROSITE" id="PS50048"/>
    </source>
</evidence>
<name>A0A317X1S7_9EURO</name>
<dbReference type="InterPro" id="IPR051430">
    <property type="entry name" value="Fungal_TF_Env_Response"/>
</dbReference>
<dbReference type="GO" id="GO:0001228">
    <property type="term" value="F:DNA-binding transcription activator activity, RNA polymerase II-specific"/>
    <property type="evidence" value="ECO:0007669"/>
    <property type="project" value="TreeGrafter"/>
</dbReference>
<evidence type="ECO:0000256" key="2">
    <source>
        <dbReference type="ARBA" id="ARBA00022833"/>
    </source>
</evidence>
<dbReference type="CDD" id="cd12148">
    <property type="entry name" value="fungal_TF_MHR"/>
    <property type="match status" value="1"/>
</dbReference>
<keyword evidence="1" id="KW-0479">Metal-binding</keyword>
<feature type="region of interest" description="Disordered" evidence="7">
    <location>
        <begin position="125"/>
        <end position="152"/>
    </location>
</feature>